<dbReference type="PRINTS" id="PR01434">
    <property type="entry name" value="NADHDHGNASE5"/>
</dbReference>
<evidence type="ECO:0000259" key="9">
    <source>
        <dbReference type="Pfam" id="PF00361"/>
    </source>
</evidence>
<feature type="transmembrane region" description="Helical" evidence="8">
    <location>
        <begin position="224"/>
        <end position="247"/>
    </location>
</feature>
<dbReference type="InterPro" id="IPR001750">
    <property type="entry name" value="ND/Mrp_TM"/>
</dbReference>
<dbReference type="RefSeq" id="YP_010231378.1">
    <property type="nucleotide sequence ID" value="NC_059570.1"/>
</dbReference>
<geneLocation type="mitochondrion" evidence="10"/>
<reference evidence="10" key="1">
    <citation type="submission" date="2020-06" db="EMBL/GenBank/DDBJ databases">
        <title>Pan-continental distributions, phylogenetic position and life cycles of species of Apharyngostrigea (Digenea, Diplostomoidea) illuminated with morphological and genomic data, and implications for the Strigeidae.</title>
        <authorList>
            <person name="Locke S.A."/>
        </authorList>
    </citation>
    <scope>NUCLEOTIDE SEQUENCE</scope>
</reference>
<dbReference type="CTD" id="4540"/>
<feature type="transmembrane region" description="Helical" evidence="8">
    <location>
        <begin position="198"/>
        <end position="218"/>
    </location>
</feature>
<gene>
    <name evidence="10" type="primary">ND5</name>
</gene>
<evidence type="ECO:0000256" key="8">
    <source>
        <dbReference type="SAM" id="Phobius"/>
    </source>
</evidence>
<feature type="transmembrane region" description="Helical" evidence="8">
    <location>
        <begin position="138"/>
        <end position="158"/>
    </location>
</feature>
<dbReference type="EMBL" id="MT679576">
    <property type="protein sequence ID" value="QSV37708.1"/>
    <property type="molecule type" value="Genomic_DNA"/>
</dbReference>
<feature type="transmembrane region" description="Helical" evidence="8">
    <location>
        <begin position="319"/>
        <end position="341"/>
    </location>
</feature>
<dbReference type="PANTHER" id="PTHR42829:SF2">
    <property type="entry name" value="NADH-UBIQUINONE OXIDOREDUCTASE CHAIN 5"/>
    <property type="match status" value="1"/>
</dbReference>
<evidence type="ECO:0000256" key="5">
    <source>
        <dbReference type="ARBA" id="ARBA00023136"/>
    </source>
</evidence>
<dbReference type="Pfam" id="PF00361">
    <property type="entry name" value="Proton_antipo_M"/>
    <property type="match status" value="1"/>
</dbReference>
<feature type="transmembrane region" description="Helical" evidence="8">
    <location>
        <begin position="453"/>
        <end position="478"/>
    </location>
</feature>
<evidence type="ECO:0000256" key="1">
    <source>
        <dbReference type="ARBA" id="ARBA00004141"/>
    </source>
</evidence>
<feature type="transmembrane region" description="Helical" evidence="8">
    <location>
        <begin position="498"/>
        <end position="525"/>
    </location>
</feature>
<dbReference type="PANTHER" id="PTHR42829">
    <property type="entry name" value="NADH-UBIQUINONE OXIDOREDUCTASE CHAIN 5"/>
    <property type="match status" value="1"/>
</dbReference>
<evidence type="ECO:0000256" key="7">
    <source>
        <dbReference type="ARBA" id="ARBA00049551"/>
    </source>
</evidence>
<evidence type="ECO:0000256" key="2">
    <source>
        <dbReference type="ARBA" id="ARBA00012944"/>
    </source>
</evidence>
<keyword evidence="10" id="KW-0496">Mitochondrion</keyword>
<dbReference type="GeneID" id="69219920"/>
<evidence type="ECO:0000256" key="6">
    <source>
        <dbReference type="ARBA" id="ARBA00031027"/>
    </source>
</evidence>
<keyword evidence="3 8" id="KW-0812">Transmembrane</keyword>
<feature type="transmembrane region" description="Helical" evidence="8">
    <location>
        <begin position="387"/>
        <end position="414"/>
    </location>
</feature>
<proteinExistence type="predicted"/>
<evidence type="ECO:0000256" key="4">
    <source>
        <dbReference type="ARBA" id="ARBA00022989"/>
    </source>
</evidence>
<feature type="transmembrane region" description="Helical" evidence="8">
    <location>
        <begin position="164"/>
        <end position="186"/>
    </location>
</feature>
<dbReference type="GO" id="GO:0042773">
    <property type="term" value="P:ATP synthesis coupled electron transport"/>
    <property type="evidence" value="ECO:0007669"/>
    <property type="project" value="InterPro"/>
</dbReference>
<evidence type="ECO:0000313" key="10">
    <source>
        <dbReference type="EMBL" id="QSV37708.1"/>
    </source>
</evidence>
<organism evidence="10">
    <name type="scientific">Apharyngostrigea pipientis</name>
    <dbReference type="NCBI Taxonomy" id="234879"/>
    <lineage>
        <taxon>Eukaryota</taxon>
        <taxon>Metazoa</taxon>
        <taxon>Spiralia</taxon>
        <taxon>Lophotrochozoa</taxon>
        <taxon>Platyhelminthes</taxon>
        <taxon>Trematoda</taxon>
        <taxon>Digenea</taxon>
        <taxon>Diplostomida</taxon>
        <taxon>Diplostomoidea</taxon>
        <taxon>Strigeidae</taxon>
        <taxon>Apharyngostrigea</taxon>
    </lineage>
</organism>
<dbReference type="EC" id="7.1.1.2" evidence="2"/>
<feature type="transmembrane region" description="Helical" evidence="8">
    <location>
        <begin position="51"/>
        <end position="71"/>
    </location>
</feature>
<dbReference type="GO" id="GO:0003954">
    <property type="term" value="F:NADH dehydrogenase activity"/>
    <property type="evidence" value="ECO:0007669"/>
    <property type="project" value="TreeGrafter"/>
</dbReference>
<dbReference type="GO" id="GO:0015990">
    <property type="term" value="P:electron transport coupled proton transport"/>
    <property type="evidence" value="ECO:0007669"/>
    <property type="project" value="TreeGrafter"/>
</dbReference>
<feature type="transmembrane region" description="Helical" evidence="8">
    <location>
        <begin position="83"/>
        <end position="103"/>
    </location>
</feature>
<dbReference type="AlphaFoldDB" id="A0A8A2H902"/>
<keyword evidence="5 8" id="KW-0472">Membrane</keyword>
<evidence type="ECO:0000256" key="3">
    <source>
        <dbReference type="ARBA" id="ARBA00022692"/>
    </source>
</evidence>
<feature type="transmembrane region" description="Helical" evidence="8">
    <location>
        <begin position="426"/>
        <end position="446"/>
    </location>
</feature>
<sequence length="529" mass="59435">MVLGVISCFLSGLLGLLVLWVWNSSLGVVISFFPWSFGLNDLEFLGCFSYITALCLLMLSICSILAFIYCFHYFHGASESLSLFYLMVWFVLVMGILMCSGSLVSTLFMWEYLGFVSFLLILFYSNSDSVRASLITLFSSRFGDVGLFVLIACCWFDYSLSVFFSFFFFLVVISKSAGFPFISWLLEAMRAPTPVSSLVHSSTLVAAGVWFVLSYGLVFESDFYLFFVFVSSLLTIMVTGLCALFFLDLKKIVALSTCNNIAWCLVYYACGDLALVAFQLVVHGICKCVLFILVGDLMSFSGGSQSSVGVYMVRYGGSYCVVLLVFIIFSLCGVPFLGIFFSKHFFFSSLVGSFYNVFLVSLVLFSLLLSYAYSFRLSLLVCSLLRGLPFGYFISFLFVGLFVLLGTIVSWLVFGCFEEYVCLSSFWSLSFLLVQIIGCFLGYFIYSLRCDSSFWWFILCGSDSLVGLCYSFYSYVIGVSLVALYRWEVFLFNYLGRLFGGFVGVSLFIFSLNFVVLGIFSYIVFCMLV</sequence>
<name>A0A8A2H902_9TREM</name>
<dbReference type="GO" id="GO:0008137">
    <property type="term" value="F:NADH dehydrogenase (ubiquinone) activity"/>
    <property type="evidence" value="ECO:0007669"/>
    <property type="project" value="UniProtKB-EC"/>
</dbReference>
<keyword evidence="4 8" id="KW-1133">Transmembrane helix</keyword>
<dbReference type="InterPro" id="IPR003945">
    <property type="entry name" value="NU5C-like"/>
</dbReference>
<accession>A0A8A2H902</accession>
<feature type="domain" description="NADH:quinone oxidoreductase/Mrp antiporter transmembrane" evidence="9">
    <location>
        <begin position="100"/>
        <end position="366"/>
    </location>
</feature>
<comment type="catalytic activity">
    <reaction evidence="7">
        <text>a ubiquinone + NADH + 5 H(+)(in) = a ubiquinol + NAD(+) + 4 H(+)(out)</text>
        <dbReference type="Rhea" id="RHEA:29091"/>
        <dbReference type="Rhea" id="RHEA-COMP:9565"/>
        <dbReference type="Rhea" id="RHEA-COMP:9566"/>
        <dbReference type="ChEBI" id="CHEBI:15378"/>
        <dbReference type="ChEBI" id="CHEBI:16389"/>
        <dbReference type="ChEBI" id="CHEBI:17976"/>
        <dbReference type="ChEBI" id="CHEBI:57540"/>
        <dbReference type="ChEBI" id="CHEBI:57945"/>
        <dbReference type="EC" id="7.1.1.2"/>
    </reaction>
</comment>
<protein>
    <recommendedName>
        <fullName evidence="2">NADH:ubiquinone reductase (H(+)-translocating)</fullName>
        <ecNumber evidence="2">7.1.1.2</ecNumber>
    </recommendedName>
    <alternativeName>
        <fullName evidence="6">NADH dehydrogenase subunit 5</fullName>
    </alternativeName>
</protein>
<feature type="transmembrane region" description="Helical" evidence="8">
    <location>
        <begin position="109"/>
        <end position="126"/>
    </location>
</feature>
<comment type="subcellular location">
    <subcellularLocation>
        <location evidence="1">Membrane</location>
        <topology evidence="1">Multi-pass membrane protein</topology>
    </subcellularLocation>
</comment>
<dbReference type="GO" id="GO:0016020">
    <property type="term" value="C:membrane"/>
    <property type="evidence" value="ECO:0007669"/>
    <property type="project" value="UniProtKB-SubCell"/>
</dbReference>
<feature type="transmembrane region" description="Helical" evidence="8">
    <location>
        <begin position="353"/>
        <end position="375"/>
    </location>
</feature>